<accession>A0A0D3IRQ6</accession>
<evidence type="ECO:0000313" key="3">
    <source>
        <dbReference type="EnsemblProtists" id="EOD13941"/>
    </source>
</evidence>
<dbReference type="InterPro" id="IPR009060">
    <property type="entry name" value="UBA-like_sf"/>
</dbReference>
<evidence type="ECO:0000256" key="1">
    <source>
        <dbReference type="SAM" id="MobiDB-lite"/>
    </source>
</evidence>
<dbReference type="Proteomes" id="UP000013827">
    <property type="component" value="Unassembled WGS sequence"/>
</dbReference>
<reference evidence="4" key="1">
    <citation type="journal article" date="2013" name="Nature">
        <title>Pan genome of the phytoplankton Emiliania underpins its global distribution.</title>
        <authorList>
            <person name="Read B.A."/>
            <person name="Kegel J."/>
            <person name="Klute M.J."/>
            <person name="Kuo A."/>
            <person name="Lefebvre S.C."/>
            <person name="Maumus F."/>
            <person name="Mayer C."/>
            <person name="Miller J."/>
            <person name="Monier A."/>
            <person name="Salamov A."/>
            <person name="Young J."/>
            <person name="Aguilar M."/>
            <person name="Claverie J.M."/>
            <person name="Frickenhaus S."/>
            <person name="Gonzalez K."/>
            <person name="Herman E.K."/>
            <person name="Lin Y.C."/>
            <person name="Napier J."/>
            <person name="Ogata H."/>
            <person name="Sarno A.F."/>
            <person name="Shmutz J."/>
            <person name="Schroeder D."/>
            <person name="de Vargas C."/>
            <person name="Verret F."/>
            <person name="von Dassow P."/>
            <person name="Valentin K."/>
            <person name="Van de Peer Y."/>
            <person name="Wheeler G."/>
            <person name="Dacks J.B."/>
            <person name="Delwiche C.F."/>
            <person name="Dyhrman S.T."/>
            <person name="Glockner G."/>
            <person name="John U."/>
            <person name="Richards T."/>
            <person name="Worden A.Z."/>
            <person name="Zhang X."/>
            <person name="Grigoriev I.V."/>
            <person name="Allen A.E."/>
            <person name="Bidle K."/>
            <person name="Borodovsky M."/>
            <person name="Bowler C."/>
            <person name="Brownlee C."/>
            <person name="Cock J.M."/>
            <person name="Elias M."/>
            <person name="Gladyshev V.N."/>
            <person name="Groth M."/>
            <person name="Guda C."/>
            <person name="Hadaegh A."/>
            <person name="Iglesias-Rodriguez M.D."/>
            <person name="Jenkins J."/>
            <person name="Jones B.M."/>
            <person name="Lawson T."/>
            <person name="Leese F."/>
            <person name="Lindquist E."/>
            <person name="Lobanov A."/>
            <person name="Lomsadze A."/>
            <person name="Malik S.B."/>
            <person name="Marsh M.E."/>
            <person name="Mackinder L."/>
            <person name="Mock T."/>
            <person name="Mueller-Roeber B."/>
            <person name="Pagarete A."/>
            <person name="Parker M."/>
            <person name="Probert I."/>
            <person name="Quesneville H."/>
            <person name="Raines C."/>
            <person name="Rensing S.A."/>
            <person name="Riano-Pachon D.M."/>
            <person name="Richier S."/>
            <person name="Rokitta S."/>
            <person name="Shiraiwa Y."/>
            <person name="Soanes D.M."/>
            <person name="van der Giezen M."/>
            <person name="Wahlund T.M."/>
            <person name="Williams B."/>
            <person name="Wilson W."/>
            <person name="Wolfe G."/>
            <person name="Wurch L.L."/>
        </authorList>
    </citation>
    <scope>NUCLEOTIDE SEQUENCE</scope>
</reference>
<dbReference type="EnsemblProtists" id="EOD13941">
    <property type="protein sequence ID" value="EOD13941"/>
    <property type="gene ID" value="EMIHUDRAFT_445775"/>
</dbReference>
<dbReference type="GeneID" id="17260098"/>
<dbReference type="Pfam" id="PF00627">
    <property type="entry name" value="UBA"/>
    <property type="match status" value="1"/>
</dbReference>
<dbReference type="GO" id="GO:0035091">
    <property type="term" value="F:phosphatidylinositol binding"/>
    <property type="evidence" value="ECO:0007669"/>
    <property type="project" value="TreeGrafter"/>
</dbReference>
<keyword evidence="4" id="KW-1185">Reference proteome</keyword>
<dbReference type="KEGG" id="ehx:EMIHUDRAFT_445775"/>
<dbReference type="PROSITE" id="PS50030">
    <property type="entry name" value="UBA"/>
    <property type="match status" value="1"/>
</dbReference>
<dbReference type="InterPro" id="IPR007461">
    <property type="entry name" value="Ysc84_actin-binding"/>
</dbReference>
<evidence type="ECO:0000313" key="4">
    <source>
        <dbReference type="Proteomes" id="UP000013827"/>
    </source>
</evidence>
<dbReference type="AlphaFoldDB" id="A0A0D3IRQ6"/>
<dbReference type="OMA" id="DFVFILQ"/>
<sequence length="279" mass="28622">MTSLKGQIKQSLESLNSMTNAAEFDKGIPVELIQRCSGIVFMTEVKAGFVWSGSVSGGILIAKLPNGGGWSAPSSLGSGGMGFGFQVGAQKTDTIILLFGTLAVSTFASAGQVKFGGDLSVSAGPVGRSLAADARLGTGGFTGCLSYSQSQGLFGGVSLTGAVLITRSKDNEEYYKRPVTSKQLISGEVPPPAEAASLYAALDDLIKQAPPPPPPPPPAGHDQYARSQEPPTNPAAESALVEMGFALADAREALYRSGNDIAAAAALLADRAATTHSRF</sequence>
<dbReference type="HOGENOM" id="CLU_015320_1_1_1"/>
<dbReference type="Pfam" id="PF04366">
    <property type="entry name" value="Ysc84"/>
    <property type="match status" value="1"/>
</dbReference>
<feature type="compositionally biased region" description="Pro residues" evidence="1">
    <location>
        <begin position="209"/>
        <end position="219"/>
    </location>
</feature>
<dbReference type="PANTHER" id="PTHR15629">
    <property type="entry name" value="SH3YL1 PROTEIN"/>
    <property type="match status" value="1"/>
</dbReference>
<evidence type="ECO:0000259" key="2">
    <source>
        <dbReference type="PROSITE" id="PS50030"/>
    </source>
</evidence>
<name>A0A0D3IRQ6_EMIH1</name>
<proteinExistence type="predicted"/>
<organism evidence="3 4">
    <name type="scientific">Emiliania huxleyi (strain CCMP1516)</name>
    <dbReference type="NCBI Taxonomy" id="280463"/>
    <lineage>
        <taxon>Eukaryota</taxon>
        <taxon>Haptista</taxon>
        <taxon>Haptophyta</taxon>
        <taxon>Prymnesiophyceae</taxon>
        <taxon>Isochrysidales</taxon>
        <taxon>Noelaerhabdaceae</taxon>
        <taxon>Emiliania</taxon>
    </lineage>
</organism>
<dbReference type="STRING" id="2903.R1DT42"/>
<feature type="region of interest" description="Disordered" evidence="1">
    <location>
        <begin position="206"/>
        <end position="234"/>
    </location>
</feature>
<feature type="domain" description="UBA" evidence="2">
    <location>
        <begin position="231"/>
        <end position="271"/>
    </location>
</feature>
<dbReference type="InterPro" id="IPR051702">
    <property type="entry name" value="SH3_domain_YSC84-like"/>
</dbReference>
<dbReference type="PANTHER" id="PTHR15629:SF2">
    <property type="entry name" value="SH3 DOMAIN-CONTAINING YSC84-LIKE PROTEIN 1"/>
    <property type="match status" value="1"/>
</dbReference>
<dbReference type="SUPFAM" id="SSF46934">
    <property type="entry name" value="UBA-like"/>
    <property type="match status" value="1"/>
</dbReference>
<dbReference type="eggNOG" id="KOG1843">
    <property type="taxonomic scope" value="Eukaryota"/>
</dbReference>
<dbReference type="RefSeq" id="XP_005766370.1">
    <property type="nucleotide sequence ID" value="XM_005766313.1"/>
</dbReference>
<dbReference type="Gene3D" id="1.10.8.10">
    <property type="entry name" value="DNA helicase RuvA subunit, C-terminal domain"/>
    <property type="match status" value="1"/>
</dbReference>
<reference evidence="3" key="2">
    <citation type="submission" date="2024-10" db="UniProtKB">
        <authorList>
            <consortium name="EnsemblProtists"/>
        </authorList>
    </citation>
    <scope>IDENTIFICATION</scope>
</reference>
<dbReference type="PaxDb" id="2903-EOD13941"/>
<protein>
    <recommendedName>
        <fullName evidence="2">UBA domain-containing protein</fullName>
    </recommendedName>
</protein>
<dbReference type="InterPro" id="IPR015940">
    <property type="entry name" value="UBA"/>
</dbReference>